<dbReference type="InterPro" id="IPR003901">
    <property type="entry name" value="Me_CoM_Rdtase_D"/>
</dbReference>
<keyword evidence="1" id="KW-0484">Methanogenesis</keyword>
<organism evidence="2 3">
    <name type="scientific">Methanobacterium lacus (strain AL-21)</name>
    <dbReference type="NCBI Taxonomy" id="877455"/>
    <lineage>
        <taxon>Archaea</taxon>
        <taxon>Methanobacteriati</taxon>
        <taxon>Methanobacteriota</taxon>
        <taxon>Methanomada group</taxon>
        <taxon>Methanobacteria</taxon>
        <taxon>Methanobacteriales</taxon>
        <taxon>Methanobacteriaceae</taxon>
        <taxon>Methanobacterium</taxon>
    </lineage>
</organism>
<sequence length="162" mass="17957">MDKIKAVDVKIFPYRRLKPQTTEKVLNGIMEFDGVLRVLVNGNSIPKVVNYGPAKGTPVNHEDRKVIGVKNENIELCVSVGELIITVNYDELESFMEKLDTLLKETLTMKYDVKTGIFTKTDITVSDYIKIGLGLENGIDPSLIGLVDPNSKSSETINLIGD</sequence>
<dbReference type="RefSeq" id="WP_013645844.1">
    <property type="nucleotide sequence ID" value="NC_015216.1"/>
</dbReference>
<protein>
    <submittedName>
        <fullName evidence="2">Methyl-coenzyme M reductase operon protein D</fullName>
    </submittedName>
</protein>
<dbReference type="STRING" id="877455.Metbo_2279"/>
<dbReference type="eggNOG" id="arCOG04859">
    <property type="taxonomic scope" value="Archaea"/>
</dbReference>
<reference evidence="2 3" key="2">
    <citation type="journal article" date="2014" name="Int. J. Syst. Evol. Microbiol.">
        <title>Methanobacterium paludis sp. nov. and a novel strain of Methanobacterium lacus isolated from northern peatlands.</title>
        <authorList>
            <person name="Cadillo-Quiroz H."/>
            <person name="Brauer S.L."/>
            <person name="Goodson N."/>
            <person name="Yavitt J.B."/>
            <person name="Zinder S.H."/>
        </authorList>
    </citation>
    <scope>NUCLEOTIDE SEQUENCE [LARGE SCALE GENOMIC DNA]</scope>
    <source>
        <strain evidence="2 3">AL-21</strain>
    </source>
</reference>
<evidence type="ECO:0000256" key="1">
    <source>
        <dbReference type="ARBA" id="ARBA00022994"/>
    </source>
</evidence>
<dbReference type="OrthoDB" id="109281at2157"/>
<dbReference type="Pfam" id="PF02505">
    <property type="entry name" value="MCR_D"/>
    <property type="match status" value="1"/>
</dbReference>
<evidence type="ECO:0000313" key="2">
    <source>
        <dbReference type="EMBL" id="ADZ10493.1"/>
    </source>
</evidence>
<dbReference type="KEGG" id="mel:Metbo_2279"/>
<name>F0TCV3_METLA</name>
<dbReference type="NCBIfam" id="TIGR03260">
    <property type="entry name" value="met_CoM_red_D"/>
    <property type="match status" value="1"/>
</dbReference>
<dbReference type="AlphaFoldDB" id="F0TCV3"/>
<gene>
    <name evidence="2" type="ordered locus">Metbo_2279</name>
</gene>
<dbReference type="Proteomes" id="UP000007490">
    <property type="component" value="Chromosome"/>
</dbReference>
<dbReference type="HOGENOM" id="CLU_118415_0_0_2"/>
<dbReference type="GeneID" id="10278745"/>
<proteinExistence type="predicted"/>
<evidence type="ECO:0000313" key="3">
    <source>
        <dbReference type="Proteomes" id="UP000007490"/>
    </source>
</evidence>
<keyword evidence="3" id="KW-1185">Reference proteome</keyword>
<accession>F0TCV3</accession>
<reference evidence="3" key="1">
    <citation type="submission" date="2011-02" db="EMBL/GenBank/DDBJ databases">
        <title>Complete sequence of Methanobacterium sp. AL-21.</title>
        <authorList>
            <consortium name="US DOE Joint Genome Institute"/>
            <person name="Lucas S."/>
            <person name="Copeland A."/>
            <person name="Lapidus A."/>
            <person name="Cheng J.-F."/>
            <person name="Goodwin L."/>
            <person name="Pitluck S."/>
            <person name="Chertkov O."/>
            <person name="Detter J.C."/>
            <person name="Han C."/>
            <person name="Tapia R."/>
            <person name="Land M."/>
            <person name="Hauser L."/>
            <person name="Kyrpides N."/>
            <person name="Ivanova N."/>
            <person name="Mikhailova N."/>
            <person name="Pagani I."/>
            <person name="Cadillo-Quiroz H."/>
            <person name="Imachi H."/>
            <person name="Zinder S."/>
            <person name="Liu W."/>
            <person name="Woyke T."/>
        </authorList>
    </citation>
    <scope>NUCLEOTIDE SEQUENCE [LARGE SCALE GENOMIC DNA]</scope>
    <source>
        <strain evidence="3">AL-21</strain>
    </source>
</reference>
<dbReference type="PIRSF" id="PIRSF005636">
    <property type="entry name" value="McrD"/>
    <property type="match status" value="1"/>
</dbReference>
<dbReference type="EMBL" id="CP002551">
    <property type="protein sequence ID" value="ADZ10493.1"/>
    <property type="molecule type" value="Genomic_DNA"/>
</dbReference>
<dbReference type="GO" id="GO:0015948">
    <property type="term" value="P:methanogenesis"/>
    <property type="evidence" value="ECO:0007669"/>
    <property type="project" value="UniProtKB-KW"/>
</dbReference>